<evidence type="ECO:0000256" key="2">
    <source>
        <dbReference type="ARBA" id="ARBA00006271"/>
    </source>
</evidence>
<dbReference type="SMART" id="SM00534">
    <property type="entry name" value="MUTSac"/>
    <property type="match status" value="1"/>
</dbReference>
<dbReference type="Pfam" id="PF00488">
    <property type="entry name" value="MutS_V"/>
    <property type="match status" value="1"/>
</dbReference>
<protein>
    <submittedName>
        <fullName evidence="10">DNA mismatch repair protein MSH2, putative</fullName>
    </submittedName>
</protein>
<dbReference type="SUPFAM" id="SSF48334">
    <property type="entry name" value="DNA repair protein MutS, domain III"/>
    <property type="match status" value="1"/>
</dbReference>
<evidence type="ECO:0000256" key="3">
    <source>
        <dbReference type="ARBA" id="ARBA00022741"/>
    </source>
</evidence>
<evidence type="ECO:0000256" key="5">
    <source>
        <dbReference type="ARBA" id="ARBA00022840"/>
    </source>
</evidence>
<dbReference type="EMBL" id="LT608174">
    <property type="protein sequence ID" value="SCM20720.1"/>
    <property type="molecule type" value="Genomic_DNA"/>
</dbReference>
<comment type="subcellular location">
    <subcellularLocation>
        <location evidence="1">Nucleus</location>
    </subcellularLocation>
</comment>
<dbReference type="SUPFAM" id="SSF52540">
    <property type="entry name" value="P-loop containing nucleoside triphosphate hydrolases"/>
    <property type="match status" value="1"/>
</dbReference>
<dbReference type="GO" id="GO:0006312">
    <property type="term" value="P:mitotic recombination"/>
    <property type="evidence" value="ECO:0007669"/>
    <property type="project" value="TreeGrafter"/>
</dbReference>
<feature type="domain" description="DNA mismatch repair proteins mutS family" evidence="9">
    <location>
        <begin position="670"/>
        <end position="686"/>
    </location>
</feature>
<comment type="similarity">
    <text evidence="2">Belongs to the DNA mismatch repair MutS family.</text>
</comment>
<keyword evidence="4" id="KW-0227">DNA damage</keyword>
<dbReference type="Gene3D" id="1.10.1420.10">
    <property type="match status" value="1"/>
</dbReference>
<dbReference type="InterPro" id="IPR011184">
    <property type="entry name" value="DNA_mismatch_repair_Msh2"/>
</dbReference>
<dbReference type="AlphaFoldDB" id="A0A1C6YC59"/>
<dbReference type="PANTHER" id="PTHR11361:SF35">
    <property type="entry name" value="DNA MISMATCH REPAIR PROTEIN MSH2"/>
    <property type="match status" value="1"/>
</dbReference>
<dbReference type="InterPro" id="IPR036187">
    <property type="entry name" value="DNA_mismatch_repair_MutS_sf"/>
</dbReference>
<dbReference type="Gene3D" id="3.40.50.300">
    <property type="entry name" value="P-loop containing nucleotide triphosphate hydrolases"/>
    <property type="match status" value="1"/>
</dbReference>
<dbReference type="GO" id="GO:0032301">
    <property type="term" value="C:MutSalpha complex"/>
    <property type="evidence" value="ECO:0007669"/>
    <property type="project" value="TreeGrafter"/>
</dbReference>
<keyword evidence="3" id="KW-0547">Nucleotide-binding</keyword>
<evidence type="ECO:0000256" key="4">
    <source>
        <dbReference type="ARBA" id="ARBA00022763"/>
    </source>
</evidence>
<reference evidence="10 11" key="1">
    <citation type="submission" date="2016-08" db="EMBL/GenBank/DDBJ databases">
        <authorList>
            <consortium name="Pathogen Informatics"/>
        </authorList>
    </citation>
    <scope>NUCLEOTIDE SEQUENCE [LARGE SCALE GENOMIC DNA]</scope>
    <source>
        <strain evidence="10 11">AJ</strain>
    </source>
</reference>
<dbReference type="GO" id="GO:0043570">
    <property type="term" value="P:maintenance of DNA repeat elements"/>
    <property type="evidence" value="ECO:0007669"/>
    <property type="project" value="UniProtKB-ARBA"/>
</dbReference>
<dbReference type="GO" id="GO:0006298">
    <property type="term" value="P:mismatch repair"/>
    <property type="evidence" value="ECO:0007669"/>
    <property type="project" value="InterPro"/>
</dbReference>
<dbReference type="PIRSF" id="PIRSF005813">
    <property type="entry name" value="MSH2"/>
    <property type="match status" value="1"/>
</dbReference>
<keyword evidence="8" id="KW-0539">Nucleus</keyword>
<gene>
    <name evidence="10" type="ORF">PCHAJ_000147700</name>
</gene>
<evidence type="ECO:0000256" key="7">
    <source>
        <dbReference type="ARBA" id="ARBA00023204"/>
    </source>
</evidence>
<evidence type="ECO:0000256" key="8">
    <source>
        <dbReference type="ARBA" id="ARBA00023242"/>
    </source>
</evidence>
<dbReference type="GO" id="GO:0140664">
    <property type="term" value="F:ATP-dependent DNA damage sensor activity"/>
    <property type="evidence" value="ECO:0007669"/>
    <property type="project" value="InterPro"/>
</dbReference>
<keyword evidence="5" id="KW-0067">ATP-binding</keyword>
<organism evidence="10 11">
    <name type="scientific">Plasmodium chabaudi chabaudi</name>
    <dbReference type="NCBI Taxonomy" id="31271"/>
    <lineage>
        <taxon>Eukaryota</taxon>
        <taxon>Sar</taxon>
        <taxon>Alveolata</taxon>
        <taxon>Apicomplexa</taxon>
        <taxon>Aconoidasida</taxon>
        <taxon>Haemosporida</taxon>
        <taxon>Plasmodiidae</taxon>
        <taxon>Plasmodium</taxon>
        <taxon>Plasmodium (Vinckeia)</taxon>
    </lineage>
</organism>
<dbReference type="InterPro" id="IPR027417">
    <property type="entry name" value="P-loop_NTPase"/>
</dbReference>
<dbReference type="InterPro" id="IPR045076">
    <property type="entry name" value="MutS"/>
</dbReference>
<evidence type="ECO:0000259" key="9">
    <source>
        <dbReference type="PROSITE" id="PS00486"/>
    </source>
</evidence>
<dbReference type="GO" id="GO:0005524">
    <property type="term" value="F:ATP binding"/>
    <property type="evidence" value="ECO:0007669"/>
    <property type="project" value="UniProtKB-KW"/>
</dbReference>
<dbReference type="Pfam" id="PF05192">
    <property type="entry name" value="MutS_III"/>
    <property type="match status" value="1"/>
</dbReference>
<evidence type="ECO:0000313" key="11">
    <source>
        <dbReference type="Proteomes" id="UP000507163"/>
    </source>
</evidence>
<keyword evidence="6" id="KW-0238">DNA-binding</keyword>
<dbReference type="InterPro" id="IPR000432">
    <property type="entry name" value="DNA_mismatch_repair_MutS_C"/>
</dbReference>
<evidence type="ECO:0000256" key="1">
    <source>
        <dbReference type="ARBA" id="ARBA00004123"/>
    </source>
</evidence>
<dbReference type="Gene3D" id="3.30.420.110">
    <property type="entry name" value="MutS, connector domain"/>
    <property type="match status" value="1"/>
</dbReference>
<sequence>MMEDETKLLVSLISELRNSIRYVGICIYSSTTNEFSLSEYIENDHFTTLESILIQTNPDSLIYLPCNNILDNKRIKLICNLCEIKLCELNKDIFQTMSIETDLEKLIKVNDDVKNYVSFLNLTLGCKALSSIIKYLNLLNEDSAINKCTLKWYNISKYVKLDKAAICSLNINTYISKEQKNNAGGSHQILSQKHGGNTMTLYKFLNKCKTKIGERKLLKWIMHPIRDEKKINQRLDMVEIMNDDQALRSMIQADYLRKICDLDLIIKKLKIANNIVKNSNMSDNYGAIHNRSYGNSNNKCTIEDLVKLYDTVVASKNIYYALNEYKNNTHKKNNKKTLEEHFIIPLESIIISLTSFLKLIELTVDFDQVIKNQFLISPNFDDNLMALSKEKEEIYKQILHHRAEVEEDINYLKRGDSKSKNNKNYSSNNSGMKEDVKLIDCNTNVFLFRSVKKDIVFIQQRKKTYNQVRVNKNEILFNTNKLRELCKQYQYVLHSYNISQEQLANKAIEVASSYWEPFNKLSKIISQIDIFCSFAYVISQCLSTYVRPIVEQNGKILEIRNSRHPLVEANYLQTKNFIPNDIYMDKENNRLNIITGPNMGGKSTYIRQIAIISLMAHIGCFVPSTYAKIPIFSQIMCRIGSSDIQLKGISTFFSEMIEVSAIIKNADSDTLVIIDELGRGTSTYEGFGISWSVANYLLNNIKCLCLFATHFHEISNLEDEYAAVSNNHVSAKIDEVKKKISFLYEIKKGFADKSYGVHVAQIAKLPQKVIDKSFEKSKELESIENKHYFKNKLKSNNDNNSIEYDQAKTEMHNKCEASLKEIFKANNEQEFISLFKKNKHLLVELLGNDNFSSL</sequence>
<keyword evidence="7" id="KW-0234">DNA repair</keyword>
<dbReference type="PANTHER" id="PTHR11361">
    <property type="entry name" value="DNA MISMATCH REPAIR PROTEIN MUTS FAMILY MEMBER"/>
    <property type="match status" value="1"/>
</dbReference>
<proteinExistence type="inferred from homology"/>
<dbReference type="PROSITE" id="PS00486">
    <property type="entry name" value="DNA_MISMATCH_REPAIR_2"/>
    <property type="match status" value="1"/>
</dbReference>
<dbReference type="SMART" id="SM00533">
    <property type="entry name" value="MUTSd"/>
    <property type="match status" value="1"/>
</dbReference>
<dbReference type="Proteomes" id="UP000507163">
    <property type="component" value="Chromosome 8"/>
</dbReference>
<name>A0A1C6YC59_PLACU</name>
<dbReference type="GO" id="GO:0030983">
    <property type="term" value="F:mismatched DNA binding"/>
    <property type="evidence" value="ECO:0007669"/>
    <property type="project" value="InterPro"/>
</dbReference>
<dbReference type="FunFam" id="3.40.50.300:FF:001115">
    <property type="entry name" value="DNA mismatch repair protein MSH2"/>
    <property type="match status" value="1"/>
</dbReference>
<accession>A0A1C6YC59</accession>
<dbReference type="InterPro" id="IPR007696">
    <property type="entry name" value="DNA_mismatch_repair_MutS_core"/>
</dbReference>
<dbReference type="InterPro" id="IPR036678">
    <property type="entry name" value="MutS_con_dom_sf"/>
</dbReference>
<evidence type="ECO:0000313" key="10">
    <source>
        <dbReference type="EMBL" id="SCM20720.1"/>
    </source>
</evidence>
<evidence type="ECO:0000256" key="6">
    <source>
        <dbReference type="ARBA" id="ARBA00023125"/>
    </source>
</evidence>